<dbReference type="SUPFAM" id="SSF57756">
    <property type="entry name" value="Retrovirus zinc finger-like domains"/>
    <property type="match status" value="1"/>
</dbReference>
<comment type="caution">
    <text evidence="3">The sequence shown here is derived from an EMBL/GenBank/DDBJ whole genome shotgun (WGS) entry which is preliminary data.</text>
</comment>
<dbReference type="InterPro" id="IPR054722">
    <property type="entry name" value="PolX-like_BBD"/>
</dbReference>
<dbReference type="EMBL" id="VDCV01000018">
    <property type="protein sequence ID" value="KAB5514459.1"/>
    <property type="molecule type" value="Genomic_DNA"/>
</dbReference>
<gene>
    <name evidence="3" type="ORF">DKX38_028365</name>
</gene>
<feature type="compositionally biased region" description="Polar residues" evidence="1">
    <location>
        <begin position="372"/>
        <end position="381"/>
    </location>
</feature>
<feature type="domain" description="CCHC-type" evidence="2">
    <location>
        <begin position="152"/>
        <end position="168"/>
    </location>
</feature>
<dbReference type="Pfam" id="PF22936">
    <property type="entry name" value="Pol_BBD"/>
    <property type="match status" value="1"/>
</dbReference>
<reference evidence="4" key="1">
    <citation type="journal article" date="2019" name="Gigascience">
        <title>De novo genome assembly of the endangered Acer yangbiense, a plant species with extremely small populations endemic to Yunnan Province, China.</title>
        <authorList>
            <person name="Yang J."/>
            <person name="Wariss H.M."/>
            <person name="Tao L."/>
            <person name="Zhang R."/>
            <person name="Yun Q."/>
            <person name="Hollingsworth P."/>
            <person name="Dao Z."/>
            <person name="Luo G."/>
            <person name="Guo H."/>
            <person name="Ma Y."/>
            <person name="Sun W."/>
        </authorList>
    </citation>
    <scope>NUCLEOTIDE SEQUENCE [LARGE SCALE GENOMIC DNA]</scope>
    <source>
        <strain evidence="4">cv. br00</strain>
    </source>
</reference>
<dbReference type="PANTHER" id="PTHR34222">
    <property type="entry name" value="GAG_PRE-INTEGRS DOMAIN-CONTAINING PROTEIN"/>
    <property type="match status" value="1"/>
</dbReference>
<evidence type="ECO:0000259" key="2">
    <source>
        <dbReference type="SMART" id="SM00343"/>
    </source>
</evidence>
<accession>A0A5N5J5D3</accession>
<proteinExistence type="predicted"/>
<protein>
    <recommendedName>
        <fullName evidence="2">CCHC-type domain-containing protein</fullName>
    </recommendedName>
</protein>
<dbReference type="GO" id="GO:0003676">
    <property type="term" value="F:nucleic acid binding"/>
    <property type="evidence" value="ECO:0007669"/>
    <property type="project" value="InterPro"/>
</dbReference>
<dbReference type="GO" id="GO:0008270">
    <property type="term" value="F:zinc ion binding"/>
    <property type="evidence" value="ECO:0007669"/>
    <property type="project" value="InterPro"/>
</dbReference>
<dbReference type="AlphaFoldDB" id="A0A5N5J5D3"/>
<dbReference type="Pfam" id="PF14223">
    <property type="entry name" value="Retrotran_gag_2"/>
    <property type="match status" value="1"/>
</dbReference>
<dbReference type="InterPro" id="IPR036875">
    <property type="entry name" value="Znf_CCHC_sf"/>
</dbReference>
<feature type="domain" description="CCHC-type" evidence="2">
    <location>
        <begin position="170"/>
        <end position="186"/>
    </location>
</feature>
<dbReference type="Gene3D" id="4.10.60.10">
    <property type="entry name" value="Zinc finger, CCHC-type"/>
    <property type="match status" value="1"/>
</dbReference>
<evidence type="ECO:0000313" key="4">
    <source>
        <dbReference type="Proteomes" id="UP000326939"/>
    </source>
</evidence>
<feature type="compositionally biased region" description="Pro residues" evidence="1">
    <location>
        <begin position="386"/>
        <end position="398"/>
    </location>
</feature>
<dbReference type="PANTHER" id="PTHR34222:SF100">
    <property type="entry name" value="CCHC-TYPE DOMAIN-CONTAINING PROTEIN"/>
    <property type="match status" value="1"/>
</dbReference>
<feature type="region of interest" description="Disordered" evidence="1">
    <location>
        <begin position="370"/>
        <end position="443"/>
    </location>
</feature>
<dbReference type="Proteomes" id="UP000326939">
    <property type="component" value="Chromosome 18"/>
</dbReference>
<keyword evidence="4" id="KW-1185">Reference proteome</keyword>
<evidence type="ECO:0000313" key="3">
    <source>
        <dbReference type="EMBL" id="KAB5514459.1"/>
    </source>
</evidence>
<name>A0A5N5J5D3_9ROSI</name>
<sequence>MGPIKVESFNGQMDKVIDYDSAKEVWDFLATRYQTTGLAHYYQLWTTLHSLKQGSGQSVNDFLAQVQPIWNQLSQAKISEDHLHLIQVLMALRPEYESVRASLLYRNPLPSLNTAIQEIIFEETRLNLDKPPQFDIALATTRSSHQKFGNQTCKNCHQMGHVFATCPTVECKYCHVLGHILEHCPTRPPRSKGGFSKSKIMLKPSSSSATVAAATPSSTFVTMSDLEEMVKQVISSKPSTAMSATPGNSPWFFDSACCNHMTPDIDLLSDKTNATSLPLIHTANGTTMPITHTGHVTTSKLSLHDTYHIPNLTLNLISVGQLCEKNLKVIFSSSGVQVQDSQTGQILGTGRKVGRLFELASLHLPQHCDSDALTNNSSNESAPVVDPAPAPAPAPTPDIPLRRSTRSDHSLTEAGKVTRTSENHETTGSSGLGIDSTHRPRTY</sequence>
<dbReference type="InterPro" id="IPR001878">
    <property type="entry name" value="Znf_CCHC"/>
</dbReference>
<organism evidence="3 4">
    <name type="scientific">Salix brachista</name>
    <dbReference type="NCBI Taxonomy" id="2182728"/>
    <lineage>
        <taxon>Eukaryota</taxon>
        <taxon>Viridiplantae</taxon>
        <taxon>Streptophyta</taxon>
        <taxon>Embryophyta</taxon>
        <taxon>Tracheophyta</taxon>
        <taxon>Spermatophyta</taxon>
        <taxon>Magnoliopsida</taxon>
        <taxon>eudicotyledons</taxon>
        <taxon>Gunneridae</taxon>
        <taxon>Pentapetalae</taxon>
        <taxon>rosids</taxon>
        <taxon>fabids</taxon>
        <taxon>Malpighiales</taxon>
        <taxon>Salicaceae</taxon>
        <taxon>Saliceae</taxon>
        <taxon>Salix</taxon>
    </lineage>
</organism>
<evidence type="ECO:0000256" key="1">
    <source>
        <dbReference type="SAM" id="MobiDB-lite"/>
    </source>
</evidence>
<dbReference type="SMART" id="SM00343">
    <property type="entry name" value="ZnF_C2HC"/>
    <property type="match status" value="2"/>
</dbReference>